<dbReference type="InterPro" id="IPR018247">
    <property type="entry name" value="EF_Hand_1_Ca_BS"/>
</dbReference>
<evidence type="ECO:0000256" key="2">
    <source>
        <dbReference type="ARBA" id="ARBA00022723"/>
    </source>
</evidence>
<feature type="domain" description="EF-hand" evidence="12">
    <location>
        <begin position="198"/>
        <end position="226"/>
    </location>
</feature>
<evidence type="ECO:0000256" key="5">
    <source>
        <dbReference type="ARBA" id="ARBA00022824"/>
    </source>
</evidence>
<reference evidence="13" key="2">
    <citation type="journal article" date="2023" name="Science">
        <title>Genomic signatures of disease resistance in endangered staghorn corals.</title>
        <authorList>
            <person name="Vollmer S.V."/>
            <person name="Selwyn J.D."/>
            <person name="Despard B.A."/>
            <person name="Roesel C.L."/>
        </authorList>
    </citation>
    <scope>NUCLEOTIDE SEQUENCE</scope>
    <source>
        <strain evidence="13">K2</strain>
    </source>
</reference>
<keyword evidence="3" id="KW-0732">Signal</keyword>
<comment type="function">
    <text evidence="9">Probable molecular chaperone assisting protein biosynthesis and transport in the endoplasmic reticulum. Required for the proper biosynthesis and transport of pulmonary surfactant-associated protein A/SP-A, pulmonary surfactant-associated protein D/SP-D and the lipid transporter ABCA3. By regulating both the proper expression and the degradation through the endoplasmic reticulum-associated protein degradation pathway of these proteins plays a crucial role in pulmonary surfactant homeostasis. Has an anti-fibrotic activity by negatively regulating the secretion of type I and type III collagens. This calcium-binding protein also transiently associates with immature PCSK6 and regulates its secretion.</text>
</comment>
<keyword evidence="7" id="KW-0325">Glycoprotein</keyword>
<comment type="caution">
    <text evidence="13">The sequence shown here is derived from an EMBL/GenBank/DDBJ whole genome shotgun (WGS) entry which is preliminary data.</text>
</comment>
<dbReference type="InterPro" id="IPR011992">
    <property type="entry name" value="EF-hand-dom_pair"/>
</dbReference>
<evidence type="ECO:0000256" key="1">
    <source>
        <dbReference type="ARBA" id="ARBA00004319"/>
    </source>
</evidence>
<keyword evidence="8" id="KW-0143">Chaperone</keyword>
<dbReference type="AlphaFoldDB" id="A0AAD9QXA8"/>
<dbReference type="PROSITE" id="PS00018">
    <property type="entry name" value="EF_HAND_1"/>
    <property type="match status" value="6"/>
</dbReference>
<organism evidence="13 14">
    <name type="scientific">Acropora cervicornis</name>
    <name type="common">Staghorn coral</name>
    <dbReference type="NCBI Taxonomy" id="6130"/>
    <lineage>
        <taxon>Eukaryota</taxon>
        <taxon>Metazoa</taxon>
        <taxon>Cnidaria</taxon>
        <taxon>Anthozoa</taxon>
        <taxon>Hexacorallia</taxon>
        <taxon>Scleractinia</taxon>
        <taxon>Astrocoeniina</taxon>
        <taxon>Acroporidae</taxon>
        <taxon>Acropora</taxon>
    </lineage>
</organism>
<dbReference type="PROSITE" id="PS50222">
    <property type="entry name" value="EF_HAND_2"/>
    <property type="match status" value="2"/>
</dbReference>
<evidence type="ECO:0000313" key="14">
    <source>
        <dbReference type="Proteomes" id="UP001249851"/>
    </source>
</evidence>
<evidence type="ECO:0000259" key="12">
    <source>
        <dbReference type="PROSITE" id="PS50222"/>
    </source>
</evidence>
<dbReference type="Pfam" id="PF13202">
    <property type="entry name" value="EF-hand_5"/>
    <property type="match status" value="2"/>
</dbReference>
<name>A0AAD9QXA8_ACRCE</name>
<evidence type="ECO:0000256" key="7">
    <source>
        <dbReference type="ARBA" id="ARBA00023180"/>
    </source>
</evidence>
<evidence type="ECO:0000256" key="10">
    <source>
        <dbReference type="ARBA" id="ARBA00063143"/>
    </source>
</evidence>
<dbReference type="GO" id="GO:0015031">
    <property type="term" value="P:protein transport"/>
    <property type="evidence" value="ECO:0007669"/>
    <property type="project" value="UniProtKB-ARBA"/>
</dbReference>
<dbReference type="SMART" id="SM00054">
    <property type="entry name" value="EFh"/>
    <property type="match status" value="5"/>
</dbReference>
<evidence type="ECO:0000256" key="9">
    <source>
        <dbReference type="ARBA" id="ARBA00056975"/>
    </source>
</evidence>
<keyword evidence="4" id="KW-0677">Repeat</keyword>
<keyword evidence="14" id="KW-1185">Reference proteome</keyword>
<evidence type="ECO:0000256" key="6">
    <source>
        <dbReference type="ARBA" id="ARBA00022837"/>
    </source>
</evidence>
<evidence type="ECO:0000313" key="13">
    <source>
        <dbReference type="EMBL" id="KAK2569219.1"/>
    </source>
</evidence>
<dbReference type="Pfam" id="PF13499">
    <property type="entry name" value="EF-hand_7"/>
    <property type="match status" value="1"/>
</dbReference>
<evidence type="ECO:0000256" key="11">
    <source>
        <dbReference type="ARBA" id="ARBA00072696"/>
    </source>
</evidence>
<dbReference type="SUPFAM" id="SSF47473">
    <property type="entry name" value="EF-hand"/>
    <property type="match status" value="2"/>
</dbReference>
<gene>
    <name evidence="13" type="ORF">P5673_006120</name>
</gene>
<keyword evidence="5" id="KW-0256">Endoplasmic reticulum</keyword>
<comment type="subunit">
    <text evidence="10">Interacts with PCSK6 (immature form including the propeptide); probably involved in the maturation and the secretion of PCSK6.</text>
</comment>
<reference evidence="13" key="1">
    <citation type="journal article" date="2023" name="G3 (Bethesda)">
        <title>Whole genome assembly and annotation of the endangered Caribbean coral Acropora cervicornis.</title>
        <authorList>
            <person name="Selwyn J.D."/>
            <person name="Vollmer S.V."/>
        </authorList>
    </citation>
    <scope>NUCLEOTIDE SEQUENCE</scope>
    <source>
        <strain evidence="13">K2</strain>
    </source>
</reference>
<proteinExistence type="predicted"/>
<sequence>MSILLQKRNMWKQLRLLGPVYISLSLIIEFCFAHSEHNFDGRAHSDHEDHIAFLGEELAKEFEKLSPQEARRRLRMLVPRIDINKDGFVEEAELEIWIRHKLQKWTVHEDVDAMFRDKDQNGDDKVTWKEYMTRTFGFSEQDMHGKWERSNLEKYVQFDKKKWRYSDQDKDGLLNRQEYEYFHHPKEHEVMLTYVAVELMDAYDKDKDGRLSLREYLAFIDMPAFNSLNTEEFHEKYDADKDGFLNLKEVEDWRRPKNFNKALGEAQHLIESADMNEDGKLTADEFEINHEFFAGSMATEFGKSFHDEF</sequence>
<evidence type="ECO:0000256" key="3">
    <source>
        <dbReference type="ARBA" id="ARBA00022729"/>
    </source>
</evidence>
<evidence type="ECO:0000256" key="8">
    <source>
        <dbReference type="ARBA" id="ARBA00023186"/>
    </source>
</evidence>
<dbReference type="PANTHER" id="PTHR10827">
    <property type="entry name" value="RETICULOCALBIN"/>
    <property type="match status" value="1"/>
</dbReference>
<protein>
    <recommendedName>
        <fullName evidence="11">Reticulocalbin-3</fullName>
    </recommendedName>
</protein>
<accession>A0AAD9QXA8</accession>
<keyword evidence="6" id="KW-0106">Calcium</keyword>
<dbReference type="GO" id="GO:0005509">
    <property type="term" value="F:calcium ion binding"/>
    <property type="evidence" value="ECO:0007669"/>
    <property type="project" value="InterPro"/>
</dbReference>
<evidence type="ECO:0000256" key="4">
    <source>
        <dbReference type="ARBA" id="ARBA00022737"/>
    </source>
</evidence>
<dbReference type="FunFam" id="1.10.238.10:FF:000104">
    <property type="entry name" value="calumenin isoform X1"/>
    <property type="match status" value="1"/>
</dbReference>
<dbReference type="GO" id="GO:0005788">
    <property type="term" value="C:endoplasmic reticulum lumen"/>
    <property type="evidence" value="ECO:0007669"/>
    <property type="project" value="UniProtKB-SubCell"/>
</dbReference>
<keyword evidence="2" id="KW-0479">Metal-binding</keyword>
<dbReference type="Proteomes" id="UP001249851">
    <property type="component" value="Unassembled WGS sequence"/>
</dbReference>
<dbReference type="EMBL" id="JARQWQ010000010">
    <property type="protein sequence ID" value="KAK2569219.1"/>
    <property type="molecule type" value="Genomic_DNA"/>
</dbReference>
<dbReference type="Gene3D" id="1.10.238.10">
    <property type="entry name" value="EF-hand"/>
    <property type="match status" value="3"/>
</dbReference>
<dbReference type="PANTHER" id="PTHR10827:SF52">
    <property type="entry name" value="IP16409P"/>
    <property type="match status" value="1"/>
</dbReference>
<comment type="subcellular location">
    <subcellularLocation>
        <location evidence="1">Endoplasmic reticulum lumen</location>
    </subcellularLocation>
</comment>
<dbReference type="InterPro" id="IPR002048">
    <property type="entry name" value="EF_hand_dom"/>
</dbReference>
<feature type="domain" description="EF-hand" evidence="12">
    <location>
        <begin position="106"/>
        <end position="141"/>
    </location>
</feature>